<accession>A0A0N5AVV0</accession>
<dbReference type="Proteomes" id="UP000046393">
    <property type="component" value="Unplaced"/>
</dbReference>
<evidence type="ECO:0000313" key="2">
    <source>
        <dbReference type="WBParaSite" id="SMUV_0000902801-mRNA-1"/>
    </source>
</evidence>
<organism evidence="1 2">
    <name type="scientific">Syphacia muris</name>
    <dbReference type="NCBI Taxonomy" id="451379"/>
    <lineage>
        <taxon>Eukaryota</taxon>
        <taxon>Metazoa</taxon>
        <taxon>Ecdysozoa</taxon>
        <taxon>Nematoda</taxon>
        <taxon>Chromadorea</taxon>
        <taxon>Rhabditida</taxon>
        <taxon>Spirurina</taxon>
        <taxon>Oxyuridomorpha</taxon>
        <taxon>Oxyuroidea</taxon>
        <taxon>Oxyuridae</taxon>
        <taxon>Syphacia</taxon>
    </lineage>
</organism>
<protein>
    <submittedName>
        <fullName evidence="2">DUF727 domain-containing protein</fullName>
    </submittedName>
</protein>
<keyword evidence="1" id="KW-1185">Reference proteome</keyword>
<reference evidence="2" key="1">
    <citation type="submission" date="2017-02" db="UniProtKB">
        <authorList>
            <consortium name="WormBaseParasite"/>
        </authorList>
    </citation>
    <scope>IDENTIFICATION</scope>
</reference>
<evidence type="ECO:0000313" key="1">
    <source>
        <dbReference type="Proteomes" id="UP000046393"/>
    </source>
</evidence>
<proteinExistence type="predicted"/>
<dbReference type="WBParaSite" id="SMUV_0000902801-mRNA-1">
    <property type="protein sequence ID" value="SMUV_0000902801-mRNA-1"/>
    <property type="gene ID" value="SMUV_0000902801"/>
</dbReference>
<name>A0A0N5AVV0_9BILA</name>
<sequence length="71" mass="7949">MLIYDEEVTGYVQFSEADGKGCVKESQNSFEDNYSGYALSEFSGQVDAVKRGNAEVVHSLLGMRRYLSEDQ</sequence>
<dbReference type="AlphaFoldDB" id="A0A0N5AVV0"/>